<proteinExistence type="predicted"/>
<feature type="transmembrane region" description="Helical" evidence="2">
    <location>
        <begin position="26"/>
        <end position="50"/>
    </location>
</feature>
<organism evidence="3 4">
    <name type="scientific">Demequina zhanjiangensis</name>
    <dbReference type="NCBI Taxonomy" id="3051659"/>
    <lineage>
        <taxon>Bacteria</taxon>
        <taxon>Bacillati</taxon>
        <taxon>Actinomycetota</taxon>
        <taxon>Actinomycetes</taxon>
        <taxon>Micrococcales</taxon>
        <taxon>Demequinaceae</taxon>
        <taxon>Demequina</taxon>
    </lineage>
</organism>
<feature type="transmembrane region" description="Helical" evidence="2">
    <location>
        <begin position="75"/>
        <end position="99"/>
    </location>
</feature>
<evidence type="ECO:0000256" key="1">
    <source>
        <dbReference type="SAM" id="MobiDB-lite"/>
    </source>
</evidence>
<reference evidence="3" key="1">
    <citation type="submission" date="2023-06" db="EMBL/GenBank/DDBJ databases">
        <title>SYSU T00b26.</title>
        <authorList>
            <person name="Gao L."/>
            <person name="Fang B.-Z."/>
            <person name="Li W.-J."/>
        </authorList>
    </citation>
    <scope>NUCLEOTIDE SEQUENCE</scope>
    <source>
        <strain evidence="3">SYSU T00b26</strain>
    </source>
</reference>
<feature type="compositionally biased region" description="Low complexity" evidence="1">
    <location>
        <begin position="168"/>
        <end position="190"/>
    </location>
</feature>
<keyword evidence="2" id="KW-0812">Transmembrane</keyword>
<feature type="compositionally biased region" description="Pro residues" evidence="1">
    <location>
        <begin position="191"/>
        <end position="216"/>
    </location>
</feature>
<accession>A0ABT8G4B5</accession>
<dbReference type="RefSeq" id="WP_301129789.1">
    <property type="nucleotide sequence ID" value="NZ_JAUHPV010000008.1"/>
</dbReference>
<dbReference type="InterPro" id="IPR008523">
    <property type="entry name" value="DUF805"/>
</dbReference>
<keyword evidence="2" id="KW-1133">Transmembrane helix</keyword>
<evidence type="ECO:0000313" key="3">
    <source>
        <dbReference type="EMBL" id="MDN4473857.1"/>
    </source>
</evidence>
<dbReference type="PANTHER" id="PTHR34980:SF2">
    <property type="entry name" value="INNER MEMBRANE PROTEIN YHAH-RELATED"/>
    <property type="match status" value="1"/>
</dbReference>
<feature type="region of interest" description="Disordered" evidence="1">
    <location>
        <begin position="168"/>
        <end position="232"/>
    </location>
</feature>
<protein>
    <submittedName>
        <fullName evidence="3">DUF805 domain-containing protein</fullName>
    </submittedName>
</protein>
<dbReference type="EMBL" id="JAUHPV010000008">
    <property type="protein sequence ID" value="MDN4473857.1"/>
    <property type="molecule type" value="Genomic_DNA"/>
</dbReference>
<name>A0ABT8G4B5_9MICO</name>
<dbReference type="Proteomes" id="UP001172738">
    <property type="component" value="Unassembled WGS sequence"/>
</dbReference>
<sequence length="232" mass="24314">MGFGQAVKVCFSKYAVFSGRARRAEFWWFFLFQQVVGIVLSIIFTVLYFASLGPAFAQIEADGTIPDSALEDINWAPMTIGIVIASVVSLALLLPSLAVTVRRLHDTGRSGWWYLISFIPFGGIVVLVFAALESESGTNQYGPDPKAGDRWSGMPAAPVYPGAPVAQGAMPSYPGAQPTQPQPGAIQQPAPAAPQAPAQTPPPAAPPAQSAPPAAPSPDAGGTDDPFAQPPR</sequence>
<comment type="caution">
    <text evidence="3">The sequence shown here is derived from an EMBL/GenBank/DDBJ whole genome shotgun (WGS) entry which is preliminary data.</text>
</comment>
<dbReference type="Pfam" id="PF05656">
    <property type="entry name" value="DUF805"/>
    <property type="match status" value="1"/>
</dbReference>
<keyword evidence="4" id="KW-1185">Reference proteome</keyword>
<keyword evidence="2" id="KW-0472">Membrane</keyword>
<evidence type="ECO:0000256" key="2">
    <source>
        <dbReference type="SAM" id="Phobius"/>
    </source>
</evidence>
<gene>
    <name evidence="3" type="ORF">QQX04_12700</name>
</gene>
<dbReference type="PANTHER" id="PTHR34980">
    <property type="entry name" value="INNER MEMBRANE PROTEIN-RELATED-RELATED"/>
    <property type="match status" value="1"/>
</dbReference>
<evidence type="ECO:0000313" key="4">
    <source>
        <dbReference type="Proteomes" id="UP001172738"/>
    </source>
</evidence>
<feature type="transmembrane region" description="Helical" evidence="2">
    <location>
        <begin position="111"/>
        <end position="132"/>
    </location>
</feature>